<keyword evidence="8" id="KW-0472">Membrane</keyword>
<evidence type="ECO:0000256" key="12">
    <source>
        <dbReference type="SAM" id="SignalP"/>
    </source>
</evidence>
<dbReference type="PANTHER" id="PTHR23075">
    <property type="entry name" value="PUTATIVE ATP-ASE"/>
    <property type="match status" value="1"/>
</dbReference>
<dbReference type="EMBL" id="BRXW01000220">
    <property type="protein sequence ID" value="GMI14860.1"/>
    <property type="molecule type" value="Genomic_DNA"/>
</dbReference>
<dbReference type="PANTHER" id="PTHR23075:SF0">
    <property type="entry name" value="ATPASE FAMILY AAA DOMAIN-CONTAINING PROTEIN 3"/>
    <property type="match status" value="1"/>
</dbReference>
<dbReference type="InterPro" id="IPR003959">
    <property type="entry name" value="ATPase_AAA_core"/>
</dbReference>
<evidence type="ECO:0000256" key="2">
    <source>
        <dbReference type="ARBA" id="ARBA00004436"/>
    </source>
</evidence>
<keyword evidence="5" id="KW-0067">ATP-binding</keyword>
<feature type="domain" description="Peptidase S74" evidence="13">
    <location>
        <begin position="47"/>
        <end position="162"/>
    </location>
</feature>
<comment type="subcellular location">
    <subcellularLocation>
        <location evidence="1">Mitochondrion inner membrane</location>
    </subcellularLocation>
    <subcellularLocation>
        <location evidence="2">Mitochondrion matrix</location>
        <location evidence="2">Mitochondrion nucleoid</location>
    </subcellularLocation>
</comment>
<feature type="compositionally biased region" description="Low complexity" evidence="11">
    <location>
        <begin position="25"/>
        <end position="44"/>
    </location>
</feature>
<keyword evidence="6 10" id="KW-0175">Coiled coil</keyword>
<dbReference type="InterPro" id="IPR030392">
    <property type="entry name" value="S74_ICA"/>
</dbReference>
<dbReference type="Proteomes" id="UP001165122">
    <property type="component" value="Unassembled WGS sequence"/>
</dbReference>
<organism evidence="14 15">
    <name type="scientific">Triparma laevis f. longispina</name>
    <dbReference type="NCBI Taxonomy" id="1714387"/>
    <lineage>
        <taxon>Eukaryota</taxon>
        <taxon>Sar</taxon>
        <taxon>Stramenopiles</taxon>
        <taxon>Ochrophyta</taxon>
        <taxon>Bolidophyceae</taxon>
        <taxon>Parmales</taxon>
        <taxon>Triparmaceae</taxon>
        <taxon>Triparma</taxon>
    </lineage>
</organism>
<sequence>MIISTTYRSLLLILVLTIIISKQTTSSTTTDGDGPSPSASAASSVGSRVNDKINQIYLDVNDADTKMHLEAIRDLPLNTYKLSYERGGQGRTRVGPVGPEVAAIIPEAVEIVPKRTLPPLEKGGEKVVLENIPVVQDQTVFMYGVGATKEMIKMLDRLEVQMGEEVERNAQIEMEIKGLEELTANSMDGGAEVRMRSSAAEAKQVRAELDLELDRAKAEIEYTELMKEQEIAQLKKNEELVLARLKKEDEAARKRAEATMAKKLETALKMEEERAKGEESISAAQHERELEIQRMKELMKAETARAEALAKAEAERMNEDVTLRLMKAEAEQARIRNVAAVKEGFEWLGKGFSEFLNNPRDVMIMVGYFALAMSGVYLAKEMAIFVRVVFESMMGKPKLIRETTKKSWFLSQIIRLWEAIASLAGIGVMDGKAVLKYCEEIFEDVILEGELKQRVVGLAMSAKKAREYDAPHRHVLFYGPPGTGKTMVAKKLAECVGMDYALMSGGDVGPLGADGVTQIHSLFRWAKTSNKGVLLFIDEAEAFLGSRSEAKMSESAHNALNALLYNTGGERKDFMLVLATNRAEDLDAAVLDRCDESLFFGLPEKPGREKLLELYFRKYVVEAIAELAASAGIMSRLGLTKNLAEGIEVEEEATKLSWVKDSADKCKDFSGRELAKVMIAVQGVLYGSEKGRIGVKEINMVVRQKVTEHMEKKRMVMGGGSRRGDGGEGSHMGMKGSPAPPMAARRPGVNVSPARF</sequence>
<proteinExistence type="predicted"/>
<dbReference type="AlphaFoldDB" id="A0A9W7FMS5"/>
<reference evidence="15" key="1">
    <citation type="journal article" date="2023" name="Commun. Biol.">
        <title>Genome analysis of Parmales, the sister group of diatoms, reveals the evolutionary specialization of diatoms from phago-mixotrophs to photoautotrophs.</title>
        <authorList>
            <person name="Ban H."/>
            <person name="Sato S."/>
            <person name="Yoshikawa S."/>
            <person name="Yamada K."/>
            <person name="Nakamura Y."/>
            <person name="Ichinomiya M."/>
            <person name="Sato N."/>
            <person name="Blanc-Mathieu R."/>
            <person name="Endo H."/>
            <person name="Kuwata A."/>
            <person name="Ogata H."/>
        </authorList>
    </citation>
    <scope>NUCLEOTIDE SEQUENCE [LARGE SCALE GENOMIC DNA]</scope>
    <source>
        <strain evidence="15">NIES 3700</strain>
    </source>
</reference>
<evidence type="ECO:0000256" key="9">
    <source>
        <dbReference type="ARBA" id="ARBA00023271"/>
    </source>
</evidence>
<keyword evidence="3" id="KW-0547">Nucleotide-binding</keyword>
<dbReference type="GO" id="GO:0042645">
    <property type="term" value="C:mitochondrial nucleoid"/>
    <property type="evidence" value="ECO:0007669"/>
    <property type="project" value="UniProtKB-SubCell"/>
</dbReference>
<name>A0A9W7FMS5_9STRA</name>
<feature type="coiled-coil region" evidence="10">
    <location>
        <begin position="155"/>
        <end position="331"/>
    </location>
</feature>
<feature type="signal peptide" evidence="12">
    <location>
        <begin position="1"/>
        <end position="26"/>
    </location>
</feature>
<dbReference type="GO" id="GO:0008270">
    <property type="term" value="F:zinc ion binding"/>
    <property type="evidence" value="ECO:0007669"/>
    <property type="project" value="TreeGrafter"/>
</dbReference>
<keyword evidence="4" id="KW-0999">Mitochondrion inner membrane</keyword>
<evidence type="ECO:0000256" key="1">
    <source>
        <dbReference type="ARBA" id="ARBA00004273"/>
    </source>
</evidence>
<accession>A0A9W7FMS5</accession>
<protein>
    <recommendedName>
        <fullName evidence="13">Peptidase S74 domain-containing protein</fullName>
    </recommendedName>
</protein>
<keyword evidence="9" id="KW-1135">Mitochondrion nucleoid</keyword>
<dbReference type="Pfam" id="PF00004">
    <property type="entry name" value="AAA"/>
    <property type="match status" value="1"/>
</dbReference>
<dbReference type="InterPro" id="IPR003593">
    <property type="entry name" value="AAA+_ATPase"/>
</dbReference>
<dbReference type="Gene3D" id="3.40.50.300">
    <property type="entry name" value="P-loop containing nucleotide triphosphate hydrolases"/>
    <property type="match status" value="1"/>
</dbReference>
<gene>
    <name evidence="14" type="ORF">TrLO_g12331</name>
</gene>
<feature type="region of interest" description="Disordered" evidence="11">
    <location>
        <begin position="25"/>
        <end position="46"/>
    </location>
</feature>
<dbReference type="GO" id="GO:0005524">
    <property type="term" value="F:ATP binding"/>
    <property type="evidence" value="ECO:0007669"/>
    <property type="project" value="UniProtKB-KW"/>
</dbReference>
<feature type="chain" id="PRO_5040805381" description="Peptidase S74 domain-containing protein" evidence="12">
    <location>
        <begin position="27"/>
        <end position="756"/>
    </location>
</feature>
<evidence type="ECO:0000256" key="7">
    <source>
        <dbReference type="ARBA" id="ARBA00023128"/>
    </source>
</evidence>
<evidence type="ECO:0000313" key="15">
    <source>
        <dbReference type="Proteomes" id="UP001165122"/>
    </source>
</evidence>
<evidence type="ECO:0000256" key="11">
    <source>
        <dbReference type="SAM" id="MobiDB-lite"/>
    </source>
</evidence>
<evidence type="ECO:0000256" key="5">
    <source>
        <dbReference type="ARBA" id="ARBA00022840"/>
    </source>
</evidence>
<evidence type="ECO:0000256" key="8">
    <source>
        <dbReference type="ARBA" id="ARBA00023136"/>
    </source>
</evidence>
<dbReference type="GO" id="GO:0007005">
    <property type="term" value="P:mitochondrion organization"/>
    <property type="evidence" value="ECO:0007669"/>
    <property type="project" value="TreeGrafter"/>
</dbReference>
<dbReference type="InterPro" id="IPR027417">
    <property type="entry name" value="P-loop_NTPase"/>
</dbReference>
<comment type="caution">
    <text evidence="14">The sequence shown here is derived from an EMBL/GenBank/DDBJ whole genome shotgun (WGS) entry which is preliminary data.</text>
</comment>
<dbReference type="PROSITE" id="PS51688">
    <property type="entry name" value="ICA"/>
    <property type="match status" value="1"/>
</dbReference>
<dbReference type="SUPFAM" id="SSF52540">
    <property type="entry name" value="P-loop containing nucleoside triphosphate hydrolases"/>
    <property type="match status" value="1"/>
</dbReference>
<evidence type="ECO:0000256" key="10">
    <source>
        <dbReference type="SAM" id="Coils"/>
    </source>
</evidence>
<evidence type="ECO:0000256" key="3">
    <source>
        <dbReference type="ARBA" id="ARBA00022741"/>
    </source>
</evidence>
<feature type="region of interest" description="Disordered" evidence="11">
    <location>
        <begin position="714"/>
        <end position="756"/>
    </location>
</feature>
<dbReference type="InterPro" id="IPR021911">
    <property type="entry name" value="ATAD3_N"/>
</dbReference>
<keyword evidence="7" id="KW-0496">Mitochondrion</keyword>
<evidence type="ECO:0000256" key="6">
    <source>
        <dbReference type="ARBA" id="ARBA00023054"/>
    </source>
</evidence>
<evidence type="ECO:0000256" key="4">
    <source>
        <dbReference type="ARBA" id="ARBA00022792"/>
    </source>
</evidence>
<evidence type="ECO:0000313" key="14">
    <source>
        <dbReference type="EMBL" id="GMI14860.1"/>
    </source>
</evidence>
<evidence type="ECO:0000259" key="13">
    <source>
        <dbReference type="PROSITE" id="PS51688"/>
    </source>
</evidence>
<dbReference type="SMART" id="SM00382">
    <property type="entry name" value="AAA"/>
    <property type="match status" value="1"/>
</dbReference>
<keyword evidence="15" id="KW-1185">Reference proteome</keyword>
<dbReference type="GO" id="GO:0016887">
    <property type="term" value="F:ATP hydrolysis activity"/>
    <property type="evidence" value="ECO:0007669"/>
    <property type="project" value="InterPro"/>
</dbReference>
<dbReference type="GO" id="GO:0005743">
    <property type="term" value="C:mitochondrial inner membrane"/>
    <property type="evidence" value="ECO:0007669"/>
    <property type="project" value="UniProtKB-SubCell"/>
</dbReference>
<keyword evidence="12" id="KW-0732">Signal</keyword>
<dbReference type="OrthoDB" id="199596at2759"/>
<dbReference type="Pfam" id="PF12037">
    <property type="entry name" value="ATAD3_N"/>
    <property type="match status" value="1"/>
</dbReference>